<dbReference type="InterPro" id="IPR014721">
    <property type="entry name" value="Ribsml_uS5_D2-typ_fold_subgr"/>
</dbReference>
<comment type="similarity">
    <text evidence="2">Belongs to the peptidase S16 family.</text>
</comment>
<dbReference type="GO" id="GO:0005524">
    <property type="term" value="F:ATP binding"/>
    <property type="evidence" value="ECO:0007669"/>
    <property type="project" value="UniProtKB-KW"/>
</dbReference>
<dbReference type="Pfam" id="PF20437">
    <property type="entry name" value="LonC_helical"/>
    <property type="match status" value="1"/>
</dbReference>
<dbReference type="PROSITE" id="PS51786">
    <property type="entry name" value="LON_PROTEOLYTIC"/>
    <property type="match status" value="1"/>
</dbReference>
<feature type="domain" description="Lon proteolytic" evidence="3">
    <location>
        <begin position="564"/>
        <end position="759"/>
    </location>
</feature>
<name>A0A3P3VNL2_9GAMM</name>
<reference evidence="4 5" key="1">
    <citation type="submission" date="2018-08" db="EMBL/GenBank/DDBJ databases">
        <authorList>
            <person name="Khan S.A."/>
        </authorList>
    </citation>
    <scope>NUCLEOTIDE SEQUENCE [LARGE SCALE GENOMIC DNA]</scope>
    <source>
        <strain evidence="4 5">GTF-13</strain>
    </source>
</reference>
<protein>
    <recommendedName>
        <fullName evidence="2">endopeptidase La</fullName>
        <ecNumber evidence="2">3.4.21.53</ecNumber>
    </recommendedName>
</protein>
<dbReference type="AlphaFoldDB" id="A0A3P3VNL2"/>
<evidence type="ECO:0000313" key="5">
    <source>
        <dbReference type="Proteomes" id="UP000280792"/>
    </source>
</evidence>
<dbReference type="GO" id="GO:0030163">
    <property type="term" value="P:protein catabolic process"/>
    <property type="evidence" value="ECO:0007669"/>
    <property type="project" value="InterPro"/>
</dbReference>
<dbReference type="Gene3D" id="3.30.230.10">
    <property type="match status" value="1"/>
</dbReference>
<dbReference type="InterPro" id="IPR027065">
    <property type="entry name" value="Lon_Prtase"/>
</dbReference>
<dbReference type="PRINTS" id="PR00830">
    <property type="entry name" value="ENDOLAPTASE"/>
</dbReference>
<dbReference type="EC" id="3.4.21.53" evidence="2"/>
<dbReference type="InterPro" id="IPR046844">
    <property type="entry name" value="Lon-like_helical"/>
</dbReference>
<dbReference type="InterPro" id="IPR027417">
    <property type="entry name" value="P-loop_NTPase"/>
</dbReference>
<evidence type="ECO:0000256" key="2">
    <source>
        <dbReference type="PROSITE-ProRule" id="PRU01122"/>
    </source>
</evidence>
<dbReference type="EMBL" id="QWEZ01000002">
    <property type="protein sequence ID" value="RRJ83236.1"/>
    <property type="molecule type" value="Genomic_DNA"/>
</dbReference>
<dbReference type="SUPFAM" id="SSF54211">
    <property type="entry name" value="Ribosomal protein S5 domain 2-like"/>
    <property type="match status" value="1"/>
</dbReference>
<dbReference type="Pfam" id="PF13654">
    <property type="entry name" value="AAA_32"/>
    <property type="match status" value="1"/>
</dbReference>
<feature type="active site" evidence="2">
    <location>
        <position position="697"/>
    </location>
</feature>
<evidence type="ECO:0000313" key="4">
    <source>
        <dbReference type="EMBL" id="RRJ83236.1"/>
    </source>
</evidence>
<evidence type="ECO:0000259" key="3">
    <source>
        <dbReference type="PROSITE" id="PS51786"/>
    </source>
</evidence>
<keyword evidence="4" id="KW-0067">ATP-binding</keyword>
<dbReference type="InterPro" id="IPR008269">
    <property type="entry name" value="Lon_proteolytic"/>
</dbReference>
<accession>A0A3P3VNL2</accession>
<dbReference type="Pfam" id="PF05362">
    <property type="entry name" value="Lon_C"/>
    <property type="match status" value="1"/>
</dbReference>
<sequence length="806" mass="89967">MMSHPTRLAPQQLSAPVTASQFPFATTEKLKPYLGILGQERAVTAIQFGVAMQQTGYNIFVMGDEGSGRASFINEFLLSEGKRQPTPSDFLFVNNFDNPRRPLMLELPAGTAARLKSDIDQLISSLLDTFPAAFEHPSYQQQKAAIERAFNRQYDQVIDGVEKEAITRNVALYRDASTVSFTPMLEGRAMEETEFSQLPEEARELFHQHINELEEMLNTALLPLPQWKRESSEQFRKLTQQTIARAIAPLLDPLEKRYRGIPCLLAYLKRMRKQLHRMIPEKLIDEKSQEMREAYESRLLLEEELSPNIMVSREPSSGAPVVHEPHPSYKNLFGRVEFTGDMSAINSSYRQLCGGSLHRANGGFLVIEAEKLLQEPFAWDALKRAIKERRLQMESPYSEMGIVNSITLDPEPIPLHTKIVLIGNRSTYYLLQQLDSDFSALFRVLADFDDRIHRDDESLAAFARLMQTFSAREQFALLSADAVARLVEYSCRLAEHQQYLSAQFNRIFNLLGEADFVRRLANDKVTHAQHIERALKAQQERSNRVSELQLEQLNDGTVLINTEGASIGKINALTVYQLGDNQFGTPARITATVFPGSRGVVDIEREVSLGQALHSKGVMILSGYLGQRYARHFPLAISANLAMEQSYGLIDGDSASLAELCCLLSAITEVPIQQSLAITGSVNQYGEVQAIGGVNEKIEGFFDLCKVRGLTGKQGVIIPRANRINLMLRQEVIEAVAANRFHIFAVAEVDQAMELLTGIAAGSASGDQPYPEGSINALAIGRLQEISACSHRRTDATDATDDSSQR</sequence>
<keyword evidence="1 2" id="KW-0645">Protease</keyword>
<dbReference type="GO" id="GO:0006508">
    <property type="term" value="P:proteolysis"/>
    <property type="evidence" value="ECO:0007669"/>
    <property type="project" value="UniProtKB-KW"/>
</dbReference>
<keyword evidence="2" id="KW-0720">Serine protease</keyword>
<dbReference type="GO" id="GO:0004252">
    <property type="term" value="F:serine-type endopeptidase activity"/>
    <property type="evidence" value="ECO:0007669"/>
    <property type="project" value="UniProtKB-UniRule"/>
</dbReference>
<dbReference type="Gene3D" id="3.40.50.300">
    <property type="entry name" value="P-loop containing nucleotide triphosphate hydrolases"/>
    <property type="match status" value="2"/>
</dbReference>
<dbReference type="InterPro" id="IPR041699">
    <property type="entry name" value="AAA_32"/>
</dbReference>
<dbReference type="GO" id="GO:0004176">
    <property type="term" value="F:ATP-dependent peptidase activity"/>
    <property type="evidence" value="ECO:0007669"/>
    <property type="project" value="UniProtKB-UniRule"/>
</dbReference>
<keyword evidence="5" id="KW-1185">Reference proteome</keyword>
<dbReference type="RefSeq" id="WP_125017728.1">
    <property type="nucleotide sequence ID" value="NZ_QWEZ01000002.1"/>
</dbReference>
<dbReference type="Proteomes" id="UP000280792">
    <property type="component" value="Unassembled WGS sequence"/>
</dbReference>
<organism evidence="4 5">
    <name type="scientific">Aestuariirhabdus litorea</name>
    <dbReference type="NCBI Taxonomy" id="2528527"/>
    <lineage>
        <taxon>Bacteria</taxon>
        <taxon>Pseudomonadati</taxon>
        <taxon>Pseudomonadota</taxon>
        <taxon>Gammaproteobacteria</taxon>
        <taxon>Oceanospirillales</taxon>
        <taxon>Aestuariirhabdaceae</taxon>
        <taxon>Aestuariirhabdus</taxon>
    </lineage>
</organism>
<dbReference type="PANTHER" id="PTHR10046">
    <property type="entry name" value="ATP DEPENDENT LON PROTEASE FAMILY MEMBER"/>
    <property type="match status" value="1"/>
</dbReference>
<evidence type="ECO:0000256" key="1">
    <source>
        <dbReference type="ARBA" id="ARBA00022670"/>
    </source>
</evidence>
<comment type="caution">
    <text evidence="4">The sequence shown here is derived from an EMBL/GenBank/DDBJ whole genome shotgun (WGS) entry which is preliminary data.</text>
</comment>
<keyword evidence="2" id="KW-0378">Hydrolase</keyword>
<gene>
    <name evidence="4" type="ORF">D0544_15495</name>
</gene>
<feature type="active site" evidence="2">
    <location>
        <position position="654"/>
    </location>
</feature>
<reference evidence="4 5" key="2">
    <citation type="submission" date="2018-12" db="EMBL/GenBank/DDBJ databases">
        <title>Simiduia agarivorans gen. nov., sp. nov., a marine, agarolytic bacterium isolated from shallow coastal water from Keelung, Taiwan.</title>
        <authorList>
            <person name="Shieh W.Y."/>
        </authorList>
    </citation>
    <scope>NUCLEOTIDE SEQUENCE [LARGE SCALE GENOMIC DNA]</scope>
    <source>
        <strain evidence="4 5">GTF-13</strain>
    </source>
</reference>
<dbReference type="Gene3D" id="1.10.8.60">
    <property type="match status" value="1"/>
</dbReference>
<comment type="catalytic activity">
    <reaction evidence="2">
        <text>Hydrolysis of proteins in presence of ATP.</text>
        <dbReference type="EC" id="3.4.21.53"/>
    </reaction>
</comment>
<dbReference type="InterPro" id="IPR020568">
    <property type="entry name" value="Ribosomal_Su5_D2-typ_SF"/>
</dbReference>
<dbReference type="Pfam" id="PF20436">
    <property type="entry name" value="LonB_AAA-LID"/>
    <property type="match status" value="1"/>
</dbReference>
<dbReference type="InterPro" id="IPR046843">
    <property type="entry name" value="LonB_AAA-LID"/>
</dbReference>
<proteinExistence type="inferred from homology"/>
<keyword evidence="4" id="KW-0547">Nucleotide-binding</keyword>